<dbReference type="STRING" id="280093.SAMN05443373_107104"/>
<dbReference type="Proteomes" id="UP000184384">
    <property type="component" value="Unassembled WGS sequence"/>
</dbReference>
<sequence>MKLNNLHISDKAVSTLQLFKAMEGNVIALKILKNEQLKEHSTKTPALLVCIDGNVIFENENHKKEILLTGDYIIIEANVKHWINAKMDSNLLLIK</sequence>
<name>A0A1M5Q857_9FLAO</name>
<dbReference type="Gene3D" id="2.60.120.10">
    <property type="entry name" value="Jelly Rolls"/>
    <property type="match status" value="1"/>
</dbReference>
<evidence type="ECO:0008006" key="5">
    <source>
        <dbReference type="Google" id="ProtNLM"/>
    </source>
</evidence>
<dbReference type="AlphaFoldDB" id="A0A1M5Q857"/>
<reference evidence="2" key="1">
    <citation type="submission" date="2016-11" db="EMBL/GenBank/DDBJ databases">
        <authorList>
            <person name="Jaros S."/>
            <person name="Januszkiewicz K."/>
            <person name="Wedrychowicz H."/>
        </authorList>
    </citation>
    <scope>NUCLEOTIDE SEQUENCE [LARGE SCALE GENOMIC DNA]</scope>
    <source>
        <strain evidence="2">DSM 19729</strain>
    </source>
</reference>
<dbReference type="OrthoDB" id="9802489at2"/>
<dbReference type="InterPro" id="IPR014710">
    <property type="entry name" value="RmlC-like_jellyroll"/>
</dbReference>
<dbReference type="SUPFAM" id="SSF51182">
    <property type="entry name" value="RmlC-like cupins"/>
    <property type="match status" value="1"/>
</dbReference>
<dbReference type="InterPro" id="IPR011051">
    <property type="entry name" value="RmlC_Cupin_sf"/>
</dbReference>
<keyword evidence="4" id="KW-1185">Reference proteome</keyword>
<proteinExistence type="predicted"/>
<dbReference type="EMBL" id="FQWO01000007">
    <property type="protein sequence ID" value="SHH09949.1"/>
    <property type="molecule type" value="Genomic_DNA"/>
</dbReference>
<reference evidence="1 4" key="3">
    <citation type="submission" date="2018-03" db="EMBL/GenBank/DDBJ databases">
        <title>Genomic Encyclopedia of Archaeal and Bacterial Type Strains, Phase II (KMG-II): from individual species to whole genera.</title>
        <authorList>
            <person name="Goeker M."/>
        </authorList>
    </citation>
    <scope>NUCLEOTIDE SEQUENCE [LARGE SCALE GENOMIC DNA]</scope>
    <source>
        <strain evidence="1 4">DSM 17797</strain>
    </source>
</reference>
<evidence type="ECO:0000313" key="2">
    <source>
        <dbReference type="EMBL" id="SHH09949.1"/>
    </source>
</evidence>
<accession>A0A1M5Q857</accession>
<evidence type="ECO:0000313" key="1">
    <source>
        <dbReference type="EMBL" id="PRZ22103.1"/>
    </source>
</evidence>
<gene>
    <name evidence="1" type="ORF">BC624_107104</name>
    <name evidence="2" type="ORF">SAMN05443373_107104</name>
</gene>
<evidence type="ECO:0000313" key="4">
    <source>
        <dbReference type="Proteomes" id="UP000237771"/>
    </source>
</evidence>
<dbReference type="RefSeq" id="WP_072944091.1">
    <property type="nucleotide sequence ID" value="NZ_FQWO01000007.1"/>
</dbReference>
<evidence type="ECO:0000313" key="3">
    <source>
        <dbReference type="Proteomes" id="UP000184384"/>
    </source>
</evidence>
<protein>
    <recommendedName>
        <fullName evidence="5">Cupin domain-containing protein</fullName>
    </recommendedName>
</protein>
<organism evidence="2 3">
    <name type="scientific">Flavobacterium granuli</name>
    <dbReference type="NCBI Taxonomy" id="280093"/>
    <lineage>
        <taxon>Bacteria</taxon>
        <taxon>Pseudomonadati</taxon>
        <taxon>Bacteroidota</taxon>
        <taxon>Flavobacteriia</taxon>
        <taxon>Flavobacteriales</taxon>
        <taxon>Flavobacteriaceae</taxon>
        <taxon>Flavobacterium</taxon>
    </lineage>
</organism>
<dbReference type="EMBL" id="PVUB01000007">
    <property type="protein sequence ID" value="PRZ22103.1"/>
    <property type="molecule type" value="Genomic_DNA"/>
</dbReference>
<reference evidence="3" key="2">
    <citation type="submission" date="2016-11" db="EMBL/GenBank/DDBJ databases">
        <authorList>
            <person name="Varghese N."/>
            <person name="Submissions S."/>
        </authorList>
    </citation>
    <scope>NUCLEOTIDE SEQUENCE [LARGE SCALE GENOMIC DNA]</scope>
    <source>
        <strain evidence="3">DSM 19729</strain>
    </source>
</reference>
<dbReference type="Proteomes" id="UP000237771">
    <property type="component" value="Unassembled WGS sequence"/>
</dbReference>